<dbReference type="Proteomes" id="UP000284706">
    <property type="component" value="Unassembled WGS sequence"/>
</dbReference>
<dbReference type="EMBL" id="NHYE01001286">
    <property type="protein sequence ID" value="PPQ97144.1"/>
    <property type="molecule type" value="Genomic_DNA"/>
</dbReference>
<keyword evidence="2" id="KW-1185">Reference proteome</keyword>
<dbReference type="OrthoDB" id="9996331at2759"/>
<evidence type="ECO:0000313" key="1">
    <source>
        <dbReference type="EMBL" id="PPQ97144.1"/>
    </source>
</evidence>
<dbReference type="AlphaFoldDB" id="A0A409Y275"/>
<accession>A0A409Y275</accession>
<gene>
    <name evidence="1" type="ORF">CVT26_000629</name>
</gene>
<dbReference type="InParanoid" id="A0A409Y275"/>
<proteinExistence type="predicted"/>
<reference evidence="1 2" key="1">
    <citation type="journal article" date="2018" name="Evol. Lett.">
        <title>Horizontal gene cluster transfer increased hallucinogenic mushroom diversity.</title>
        <authorList>
            <person name="Reynolds H.T."/>
            <person name="Vijayakumar V."/>
            <person name="Gluck-Thaler E."/>
            <person name="Korotkin H.B."/>
            <person name="Matheny P.B."/>
            <person name="Slot J.C."/>
        </authorList>
    </citation>
    <scope>NUCLEOTIDE SEQUENCE [LARGE SCALE GENOMIC DNA]</scope>
    <source>
        <strain evidence="1 2">SRW20</strain>
    </source>
</reference>
<sequence length="62" mass="6897">MSVEFTPSKRGRIIALREEGYSYRDIAKMLAGVPLLRPGRLSDETAYTTPASRYLALADHAL</sequence>
<organism evidence="1 2">
    <name type="scientific">Gymnopilus dilepis</name>
    <dbReference type="NCBI Taxonomy" id="231916"/>
    <lineage>
        <taxon>Eukaryota</taxon>
        <taxon>Fungi</taxon>
        <taxon>Dikarya</taxon>
        <taxon>Basidiomycota</taxon>
        <taxon>Agaricomycotina</taxon>
        <taxon>Agaricomycetes</taxon>
        <taxon>Agaricomycetidae</taxon>
        <taxon>Agaricales</taxon>
        <taxon>Agaricineae</taxon>
        <taxon>Hymenogastraceae</taxon>
        <taxon>Gymnopilus</taxon>
    </lineage>
</organism>
<protein>
    <submittedName>
        <fullName evidence="1">Uncharacterized protein</fullName>
    </submittedName>
</protein>
<comment type="caution">
    <text evidence="1">The sequence shown here is derived from an EMBL/GenBank/DDBJ whole genome shotgun (WGS) entry which is preliminary data.</text>
</comment>
<name>A0A409Y275_9AGAR</name>
<evidence type="ECO:0000313" key="2">
    <source>
        <dbReference type="Proteomes" id="UP000284706"/>
    </source>
</evidence>